<dbReference type="AlphaFoldDB" id="A0A6G0Y5G6"/>
<evidence type="ECO:0000313" key="1">
    <source>
        <dbReference type="EMBL" id="KAF0749399.1"/>
    </source>
</evidence>
<sequence>MTEKNLRKPDKLLQQIVKRYNEICNLKTQISPYQLSGPHAHGSILENTLKGDQFTCIVLGTITIKETWKLIPIS</sequence>
<organism evidence="1 2">
    <name type="scientific">Aphis craccivora</name>
    <name type="common">Cowpea aphid</name>
    <dbReference type="NCBI Taxonomy" id="307492"/>
    <lineage>
        <taxon>Eukaryota</taxon>
        <taxon>Metazoa</taxon>
        <taxon>Ecdysozoa</taxon>
        <taxon>Arthropoda</taxon>
        <taxon>Hexapoda</taxon>
        <taxon>Insecta</taxon>
        <taxon>Pterygota</taxon>
        <taxon>Neoptera</taxon>
        <taxon>Paraneoptera</taxon>
        <taxon>Hemiptera</taxon>
        <taxon>Sternorrhyncha</taxon>
        <taxon>Aphidomorpha</taxon>
        <taxon>Aphidoidea</taxon>
        <taxon>Aphididae</taxon>
        <taxon>Aphidini</taxon>
        <taxon>Aphis</taxon>
        <taxon>Aphis</taxon>
    </lineage>
</organism>
<proteinExistence type="predicted"/>
<protein>
    <submittedName>
        <fullName evidence="1">Uncharacterized protein</fullName>
    </submittedName>
</protein>
<accession>A0A6G0Y5G6</accession>
<reference evidence="1 2" key="1">
    <citation type="submission" date="2019-08" db="EMBL/GenBank/DDBJ databases">
        <title>Whole genome of Aphis craccivora.</title>
        <authorList>
            <person name="Voronova N.V."/>
            <person name="Shulinski R.S."/>
            <person name="Bandarenka Y.V."/>
            <person name="Zhorov D.G."/>
            <person name="Warner D."/>
        </authorList>
    </citation>
    <scope>NUCLEOTIDE SEQUENCE [LARGE SCALE GENOMIC DNA]</scope>
    <source>
        <strain evidence="1">180601</strain>
        <tissue evidence="1">Whole Body</tissue>
    </source>
</reference>
<comment type="caution">
    <text evidence="1">The sequence shown here is derived from an EMBL/GenBank/DDBJ whole genome shotgun (WGS) entry which is preliminary data.</text>
</comment>
<dbReference type="EMBL" id="VUJU01006112">
    <property type="protein sequence ID" value="KAF0749399.1"/>
    <property type="molecule type" value="Genomic_DNA"/>
</dbReference>
<gene>
    <name evidence="1" type="ORF">FWK35_00020122</name>
</gene>
<evidence type="ECO:0000313" key="2">
    <source>
        <dbReference type="Proteomes" id="UP000478052"/>
    </source>
</evidence>
<keyword evidence="2" id="KW-1185">Reference proteome</keyword>
<name>A0A6G0Y5G6_APHCR</name>
<dbReference type="Proteomes" id="UP000478052">
    <property type="component" value="Unassembled WGS sequence"/>
</dbReference>